<keyword evidence="2" id="KW-1003">Cell membrane</keyword>
<dbReference type="EMBL" id="JAERMS010000008">
    <property type="protein sequence ID" value="MBO1363035.1"/>
    <property type="molecule type" value="Genomic_DNA"/>
</dbReference>
<proteinExistence type="predicted"/>
<evidence type="ECO:0000256" key="3">
    <source>
        <dbReference type="ARBA" id="ARBA00022692"/>
    </source>
</evidence>
<keyword evidence="9" id="KW-1185">Reference proteome</keyword>
<dbReference type="PANTHER" id="PTHR30294:SF47">
    <property type="entry name" value="INNER MEMBRANE TRANSPORT PERMEASE YHHJ"/>
    <property type="match status" value="1"/>
</dbReference>
<dbReference type="RefSeq" id="WP_107583021.1">
    <property type="nucleotide sequence ID" value="NZ_JAERMS010000008.1"/>
</dbReference>
<evidence type="ECO:0000256" key="5">
    <source>
        <dbReference type="ARBA" id="ARBA00023136"/>
    </source>
</evidence>
<dbReference type="InterPro" id="IPR051449">
    <property type="entry name" value="ABC-2_transporter_component"/>
</dbReference>
<feature type="transmembrane region" description="Helical" evidence="6">
    <location>
        <begin position="230"/>
        <end position="255"/>
    </location>
</feature>
<evidence type="ECO:0000259" key="7">
    <source>
        <dbReference type="Pfam" id="PF12698"/>
    </source>
</evidence>
<dbReference type="Proteomes" id="UP000664265">
    <property type="component" value="Unassembled WGS sequence"/>
</dbReference>
<dbReference type="Pfam" id="PF12698">
    <property type="entry name" value="ABC2_membrane_3"/>
    <property type="match status" value="1"/>
</dbReference>
<evidence type="ECO:0000256" key="1">
    <source>
        <dbReference type="ARBA" id="ARBA00004651"/>
    </source>
</evidence>
<evidence type="ECO:0000313" key="8">
    <source>
        <dbReference type="EMBL" id="MBO1363035.1"/>
    </source>
</evidence>
<comment type="caution">
    <text evidence="8">The sequence shown here is derived from an EMBL/GenBank/DDBJ whole genome shotgun (WGS) entry which is preliminary data.</text>
</comment>
<keyword evidence="5 6" id="KW-0472">Membrane</keyword>
<reference evidence="8 9" key="1">
    <citation type="submission" date="2021-01" db="EMBL/GenBank/DDBJ databases">
        <title>Prevotella A2931 sp. nov.</title>
        <authorList>
            <person name="Buhl M."/>
            <person name="Oberhettinger P."/>
        </authorList>
    </citation>
    <scope>NUCLEOTIDE SEQUENCE [LARGE SCALE GENOMIC DNA]</scope>
    <source>
        <strain evidence="8 9">A2931</strain>
    </source>
</reference>
<feature type="transmembrane region" description="Helical" evidence="6">
    <location>
        <begin position="21"/>
        <end position="41"/>
    </location>
</feature>
<protein>
    <submittedName>
        <fullName evidence="8">ABC transporter permease</fullName>
    </submittedName>
</protein>
<name>A0ABS3M4I5_9BACT</name>
<feature type="transmembrane region" description="Helical" evidence="6">
    <location>
        <begin position="355"/>
        <end position="373"/>
    </location>
</feature>
<evidence type="ECO:0000256" key="4">
    <source>
        <dbReference type="ARBA" id="ARBA00022989"/>
    </source>
</evidence>
<evidence type="ECO:0000256" key="6">
    <source>
        <dbReference type="SAM" id="Phobius"/>
    </source>
</evidence>
<organism evidence="8 9">
    <name type="scientific">Prevotella illustrans</name>
    <dbReference type="NCBI Taxonomy" id="2800387"/>
    <lineage>
        <taxon>Bacteria</taxon>
        <taxon>Pseudomonadati</taxon>
        <taxon>Bacteroidota</taxon>
        <taxon>Bacteroidia</taxon>
        <taxon>Bacteroidales</taxon>
        <taxon>Prevotellaceae</taxon>
        <taxon>Prevotella</taxon>
    </lineage>
</organism>
<comment type="subcellular location">
    <subcellularLocation>
        <location evidence="1">Cell membrane</location>
        <topology evidence="1">Multi-pass membrane protein</topology>
    </subcellularLocation>
</comment>
<keyword evidence="4 6" id="KW-1133">Transmembrane helix</keyword>
<accession>A0ABS3M4I5</accession>
<gene>
    <name evidence="8" type="ORF">JHU38_04460</name>
</gene>
<keyword evidence="3 6" id="KW-0812">Transmembrane</keyword>
<feature type="transmembrane region" description="Helical" evidence="6">
    <location>
        <begin position="301"/>
        <end position="320"/>
    </location>
</feature>
<sequence length="387" mass="43604">MLRQLYHIAVRECGIMWKNPIYGFCMVIFPIVIIIFFTSLMHEGVPADMPVGVVDCDNTSTTRTLIHKLDAFQTTKVVAHFENVNEAREAIQRNEIYAFLLIPEGTTRGLMNGSQPKISFYYSNVTLAAGSMLFRDLKTISTLGSASVGMKKLSAIGKTEKEITTFLQPIAIDLHMIGNPWSSYNIYLSTIMIPGVLMIFVFLITPYSLGTELKFKRSRQLMAMASNHTWIAVVGKLIPQFLIFISIFFGFELYIYHYLGFPHPGGFVPIFILGLLSVLSAQAFGVFVFGLMPSLRMSMSVCSLWAMVSFSACGATYPVFAMDSMIEAIAQLFPLRHYYMIYQICILNDFPASDAWFNFMALGIFIALPVFILHNIKKAMLLYVYIP</sequence>
<dbReference type="Gene3D" id="3.40.1710.10">
    <property type="entry name" value="abc type-2 transporter like domain"/>
    <property type="match status" value="1"/>
</dbReference>
<feature type="transmembrane region" description="Helical" evidence="6">
    <location>
        <begin position="186"/>
        <end position="209"/>
    </location>
</feature>
<feature type="domain" description="ABC-2 type transporter transmembrane" evidence="7">
    <location>
        <begin position="24"/>
        <end position="371"/>
    </location>
</feature>
<dbReference type="InterPro" id="IPR013525">
    <property type="entry name" value="ABC2_TM"/>
</dbReference>
<feature type="transmembrane region" description="Helical" evidence="6">
    <location>
        <begin position="267"/>
        <end position="289"/>
    </location>
</feature>
<evidence type="ECO:0000256" key="2">
    <source>
        <dbReference type="ARBA" id="ARBA00022475"/>
    </source>
</evidence>
<dbReference type="PANTHER" id="PTHR30294">
    <property type="entry name" value="MEMBRANE COMPONENT OF ABC TRANSPORTER YHHJ-RELATED"/>
    <property type="match status" value="1"/>
</dbReference>
<evidence type="ECO:0000313" key="9">
    <source>
        <dbReference type="Proteomes" id="UP000664265"/>
    </source>
</evidence>